<accession>A0A3N4I6N8</accession>
<feature type="region of interest" description="Disordered" evidence="1">
    <location>
        <begin position="1"/>
        <end position="83"/>
    </location>
</feature>
<proteinExistence type="predicted"/>
<dbReference type="EMBL" id="ML119677">
    <property type="protein sequence ID" value="RPA81739.1"/>
    <property type="molecule type" value="Genomic_DNA"/>
</dbReference>
<feature type="compositionally biased region" description="Basic residues" evidence="1">
    <location>
        <begin position="120"/>
        <end position="129"/>
    </location>
</feature>
<dbReference type="AlphaFoldDB" id="A0A3N4I6N8"/>
<reference evidence="2 3" key="1">
    <citation type="journal article" date="2018" name="Nat. Ecol. Evol.">
        <title>Pezizomycetes genomes reveal the molecular basis of ectomycorrhizal truffle lifestyle.</title>
        <authorList>
            <person name="Murat C."/>
            <person name="Payen T."/>
            <person name="Noel B."/>
            <person name="Kuo A."/>
            <person name="Morin E."/>
            <person name="Chen J."/>
            <person name="Kohler A."/>
            <person name="Krizsan K."/>
            <person name="Balestrini R."/>
            <person name="Da Silva C."/>
            <person name="Montanini B."/>
            <person name="Hainaut M."/>
            <person name="Levati E."/>
            <person name="Barry K.W."/>
            <person name="Belfiori B."/>
            <person name="Cichocki N."/>
            <person name="Clum A."/>
            <person name="Dockter R.B."/>
            <person name="Fauchery L."/>
            <person name="Guy J."/>
            <person name="Iotti M."/>
            <person name="Le Tacon F."/>
            <person name="Lindquist E.A."/>
            <person name="Lipzen A."/>
            <person name="Malagnac F."/>
            <person name="Mello A."/>
            <person name="Molinier V."/>
            <person name="Miyauchi S."/>
            <person name="Poulain J."/>
            <person name="Riccioni C."/>
            <person name="Rubini A."/>
            <person name="Sitrit Y."/>
            <person name="Splivallo R."/>
            <person name="Traeger S."/>
            <person name="Wang M."/>
            <person name="Zifcakova L."/>
            <person name="Wipf D."/>
            <person name="Zambonelli A."/>
            <person name="Paolocci F."/>
            <person name="Nowrousian M."/>
            <person name="Ottonello S."/>
            <person name="Baldrian P."/>
            <person name="Spatafora J.W."/>
            <person name="Henrissat B."/>
            <person name="Nagy L.G."/>
            <person name="Aury J.M."/>
            <person name="Wincker P."/>
            <person name="Grigoriev I.V."/>
            <person name="Bonfante P."/>
            <person name="Martin F.M."/>
        </authorList>
    </citation>
    <scope>NUCLEOTIDE SEQUENCE [LARGE SCALE GENOMIC DNA]</scope>
    <source>
        <strain evidence="2 3">RN42</strain>
    </source>
</reference>
<feature type="compositionally biased region" description="Polar residues" evidence="1">
    <location>
        <begin position="471"/>
        <end position="500"/>
    </location>
</feature>
<sequence>MPGKHGNKSGEEFVDVEAEGPTDDEEEEEPTDSDADEKGNLRGFVVDDSDENDESQQHVKQSSNGSTTAKPPKKKSKPKFSNDMELVLAYKKQQEEAARQARKLKSLEKIMIKAELSRRAGQKRQKGKKSTFVDKRRVPSKSSTKAFPFAHQSQRRRLTPRSSLQPSLSRLSHAKRKDPSRPRSPTTILPHSSNKRKSAHTDAPRSSVRQSKKAKIEQTGGTSGDSLRSTNAAKIKEESPDVTEVYTRDDDNFFLVKIKKEHAPGSSGGEDATDDKSTVKDDEYKRYLAEVAKRRKEYDVDDSLLTRKRLRGRHNKKVIRPEETERDGIRTVTGMRSHKEACNVNKVIRQTLAENNIPLDMSWGHQTNEDRLMAIACVYERMREIRLFWTKGMVREKVMLILKDSSKLCRQKLNHYQPMSSRDRYHAPPRPKKYFEDPSLPRDGKKQEQKQDIKEEKDSKPESEKGCGLLSSKNASTHPSRQPAISVNSGSSSTNATRTHSAQDKASAAPKKTITVTQKEPSRDGDKSGRVHNPERKAHGSKPGASRQGEARVELPTAPIIQNRKAKDTPAKSTTISRTKPVTWSGSSATVIDLTEGLLIGAFWNGRRFGSTV</sequence>
<dbReference type="Proteomes" id="UP000275078">
    <property type="component" value="Unassembled WGS sequence"/>
</dbReference>
<feature type="compositionally biased region" description="Polar residues" evidence="1">
    <location>
        <begin position="58"/>
        <end position="69"/>
    </location>
</feature>
<feature type="compositionally biased region" description="Basic and acidic residues" evidence="1">
    <location>
        <begin position="520"/>
        <end position="538"/>
    </location>
</feature>
<feature type="compositionally biased region" description="Polar residues" evidence="1">
    <location>
        <begin position="571"/>
        <end position="581"/>
    </location>
</feature>
<keyword evidence="3" id="KW-1185">Reference proteome</keyword>
<feature type="compositionally biased region" description="Acidic residues" evidence="1">
    <location>
        <begin position="12"/>
        <end position="35"/>
    </location>
</feature>
<feature type="compositionally biased region" description="Polar residues" evidence="1">
    <location>
        <begin position="183"/>
        <end position="192"/>
    </location>
</feature>
<feature type="region of interest" description="Disordered" evidence="1">
    <location>
        <begin position="114"/>
        <end position="243"/>
    </location>
</feature>
<feature type="region of interest" description="Disordered" evidence="1">
    <location>
        <begin position="414"/>
        <end position="581"/>
    </location>
</feature>
<protein>
    <submittedName>
        <fullName evidence="2">Uncharacterized protein</fullName>
    </submittedName>
</protein>
<feature type="compositionally biased region" description="Low complexity" evidence="1">
    <location>
        <begin position="160"/>
        <end position="171"/>
    </location>
</feature>
<evidence type="ECO:0000313" key="2">
    <source>
        <dbReference type="EMBL" id="RPA81739.1"/>
    </source>
</evidence>
<evidence type="ECO:0000256" key="1">
    <source>
        <dbReference type="SAM" id="MobiDB-lite"/>
    </source>
</evidence>
<name>A0A3N4I6N8_ASCIM</name>
<gene>
    <name evidence="2" type="ORF">BJ508DRAFT_345773</name>
</gene>
<evidence type="ECO:0000313" key="3">
    <source>
        <dbReference type="Proteomes" id="UP000275078"/>
    </source>
</evidence>
<organism evidence="2 3">
    <name type="scientific">Ascobolus immersus RN42</name>
    <dbReference type="NCBI Taxonomy" id="1160509"/>
    <lineage>
        <taxon>Eukaryota</taxon>
        <taxon>Fungi</taxon>
        <taxon>Dikarya</taxon>
        <taxon>Ascomycota</taxon>
        <taxon>Pezizomycotina</taxon>
        <taxon>Pezizomycetes</taxon>
        <taxon>Pezizales</taxon>
        <taxon>Ascobolaceae</taxon>
        <taxon>Ascobolus</taxon>
    </lineage>
</organism>
<feature type="compositionally biased region" description="Basic and acidic residues" evidence="1">
    <location>
        <begin position="433"/>
        <end position="465"/>
    </location>
</feature>